<dbReference type="Gene3D" id="1.10.3730.20">
    <property type="match status" value="1"/>
</dbReference>
<dbReference type="KEGG" id="arui:G6M88_23160"/>
<feature type="transmembrane region" description="Helical" evidence="1">
    <location>
        <begin position="27"/>
        <end position="48"/>
    </location>
</feature>
<feature type="domain" description="EamA" evidence="2">
    <location>
        <begin position="172"/>
        <end position="297"/>
    </location>
</feature>
<evidence type="ECO:0000313" key="4">
    <source>
        <dbReference type="EMBL" id="QTG03358.1"/>
    </source>
</evidence>
<feature type="transmembrane region" description="Helical" evidence="1">
    <location>
        <begin position="252"/>
        <end position="275"/>
    </location>
</feature>
<evidence type="ECO:0000313" key="5">
    <source>
        <dbReference type="Proteomes" id="UP000663912"/>
    </source>
</evidence>
<sequence length="314" mass="33411">MTVAIGECSGSGSGPAGSSYRRNMVKAVLCLLVTALTVPGVNAIVKLLSQDFSVAQLLWVRYAGHFVLMIALFLPRHGLGMFRANRPLLQTLRSVLFLLGSLFVFLAMGSVSLPIATSIQFTAPLLVTLLAPVLLNEKVFLVRYLLVVLGFAGALVVLRPDQAPLSLAAGSLLLSAVWAALGQVISRKLAAFDRPLTSATYMVIPGMVVTSLMLPFSWRWPQDAKELLLLVALGTLGGMGQYCLMRAFELAAASFVAPFLYLQIIGAALLGFLLFDQAPDLMTIVGAGIIIVSGVLVMAQTTLSARVPKPTVPL</sequence>
<dbReference type="EMBL" id="JAAMCP010000017">
    <property type="protein sequence ID" value="NTF39803.1"/>
    <property type="molecule type" value="Genomic_DNA"/>
</dbReference>
<evidence type="ECO:0000259" key="2">
    <source>
        <dbReference type="Pfam" id="PF00892"/>
    </source>
</evidence>
<feature type="transmembrane region" description="Helical" evidence="1">
    <location>
        <begin position="142"/>
        <end position="159"/>
    </location>
</feature>
<keyword evidence="6" id="KW-1185">Reference proteome</keyword>
<feature type="transmembrane region" description="Helical" evidence="1">
    <location>
        <begin position="95"/>
        <end position="113"/>
    </location>
</feature>
<reference evidence="4" key="2">
    <citation type="submission" date="2020-02" db="EMBL/GenBank/DDBJ databases">
        <title>Unexpected conservation and global transmission of agrobacterial virulence plasmids.</title>
        <authorList>
            <person name="Weisberg A.J."/>
            <person name="Davis E.W. II"/>
            <person name="Tabima J.R."/>
            <person name="Belcher M.S."/>
            <person name="Miller M."/>
            <person name="Kuo C.-H."/>
            <person name="Loper J.E."/>
            <person name="Grunwald N.J."/>
            <person name="Putnam M.L."/>
            <person name="Chang J.H."/>
        </authorList>
    </citation>
    <scope>NUCLEOTIDE SEQUENCE</scope>
    <source>
        <strain evidence="4">W2/73</strain>
        <plasmid evidence="4">pW2_73_1</plasmid>
    </source>
</reference>
<feature type="transmembrane region" description="Helical" evidence="1">
    <location>
        <begin position="227"/>
        <end position="245"/>
    </location>
</feature>
<dbReference type="GO" id="GO:0016020">
    <property type="term" value="C:membrane"/>
    <property type="evidence" value="ECO:0007669"/>
    <property type="project" value="InterPro"/>
</dbReference>
<dbReference type="Proteomes" id="UP000663912">
    <property type="component" value="Plasmid pW2_73_1"/>
</dbReference>
<dbReference type="AlphaFoldDB" id="A0AAE7RAA7"/>
<keyword evidence="1" id="KW-0472">Membrane</keyword>
<dbReference type="InterPro" id="IPR037185">
    <property type="entry name" value="EmrE-like"/>
</dbReference>
<gene>
    <name evidence="3" type="ORF">G6L72_24245</name>
    <name evidence="4" type="ORF">G6M88_23160</name>
</gene>
<feature type="transmembrane region" description="Helical" evidence="1">
    <location>
        <begin position="281"/>
        <end position="299"/>
    </location>
</feature>
<dbReference type="Pfam" id="PF00892">
    <property type="entry name" value="EamA"/>
    <property type="match status" value="2"/>
</dbReference>
<dbReference type="PANTHER" id="PTHR22911:SF103">
    <property type="entry name" value="BLR2811 PROTEIN"/>
    <property type="match status" value="1"/>
</dbReference>
<evidence type="ECO:0000313" key="3">
    <source>
        <dbReference type="EMBL" id="NTF39803.1"/>
    </source>
</evidence>
<keyword evidence="1" id="KW-0812">Transmembrane</keyword>
<dbReference type="PANTHER" id="PTHR22911">
    <property type="entry name" value="ACYL-MALONYL CONDENSING ENZYME-RELATED"/>
    <property type="match status" value="1"/>
</dbReference>
<dbReference type="InterPro" id="IPR000620">
    <property type="entry name" value="EamA_dom"/>
</dbReference>
<protein>
    <submittedName>
        <fullName evidence="4">DMT family transporter</fullName>
    </submittedName>
</protein>
<dbReference type="Proteomes" id="UP000822331">
    <property type="component" value="Unassembled WGS sequence"/>
</dbReference>
<evidence type="ECO:0000313" key="6">
    <source>
        <dbReference type="Proteomes" id="UP000822331"/>
    </source>
</evidence>
<dbReference type="EMBL" id="CP049208">
    <property type="protein sequence ID" value="QTG03358.1"/>
    <property type="molecule type" value="Genomic_DNA"/>
</dbReference>
<geneLocation type="plasmid" evidence="4 5">
    <name>pW2_73_1</name>
</geneLocation>
<feature type="transmembrane region" description="Helical" evidence="1">
    <location>
        <begin position="165"/>
        <end position="186"/>
    </location>
</feature>
<evidence type="ECO:0000256" key="1">
    <source>
        <dbReference type="SAM" id="Phobius"/>
    </source>
</evidence>
<proteinExistence type="predicted"/>
<accession>A0AAE7RAA7</accession>
<name>A0AAE7RAA7_9HYPH</name>
<feature type="domain" description="EamA" evidence="2">
    <location>
        <begin position="26"/>
        <end position="158"/>
    </location>
</feature>
<dbReference type="SUPFAM" id="SSF103481">
    <property type="entry name" value="Multidrug resistance efflux transporter EmrE"/>
    <property type="match status" value="2"/>
</dbReference>
<feature type="transmembrane region" description="Helical" evidence="1">
    <location>
        <begin position="54"/>
        <end position="74"/>
    </location>
</feature>
<feature type="transmembrane region" description="Helical" evidence="1">
    <location>
        <begin position="198"/>
        <end position="221"/>
    </location>
</feature>
<reference evidence="3 6" key="1">
    <citation type="journal article" date="2020" name="Science">
        <title>Unexpected conservation and global transmission of agrobacterial virulence plasmids.</title>
        <authorList>
            <person name="Weisberg A.J."/>
            <person name="Davis E.W. 2nd"/>
            <person name="Tabima J."/>
            <person name="Belcher M.S."/>
            <person name="Miller M."/>
            <person name="Kuo C.H."/>
            <person name="Loper J.E."/>
            <person name="Grunwald N.J."/>
            <person name="Putnam M.L."/>
            <person name="Chang J.H."/>
        </authorList>
    </citation>
    <scope>NUCLEOTIDE SEQUENCE [LARGE SCALE GENOMIC DNA]</scope>
    <source>
        <strain evidence="3 6">A19/93</strain>
    </source>
</reference>
<dbReference type="RefSeq" id="WP_065700922.1">
    <property type="nucleotide sequence ID" value="NZ_CP049208.1"/>
</dbReference>
<keyword evidence="1" id="KW-1133">Transmembrane helix</keyword>
<keyword evidence="4" id="KW-0614">Plasmid</keyword>
<organism evidence="4 5">
    <name type="scientific">Agrobacterium rubi</name>
    <dbReference type="NCBI Taxonomy" id="28099"/>
    <lineage>
        <taxon>Bacteria</taxon>
        <taxon>Pseudomonadati</taxon>
        <taxon>Pseudomonadota</taxon>
        <taxon>Alphaproteobacteria</taxon>
        <taxon>Hyphomicrobiales</taxon>
        <taxon>Rhizobiaceae</taxon>
        <taxon>Rhizobium/Agrobacterium group</taxon>
        <taxon>Agrobacterium</taxon>
    </lineage>
</organism>